<organism evidence="2 3">
    <name type="scientific">Turnera subulata</name>
    <dbReference type="NCBI Taxonomy" id="218843"/>
    <lineage>
        <taxon>Eukaryota</taxon>
        <taxon>Viridiplantae</taxon>
        <taxon>Streptophyta</taxon>
        <taxon>Embryophyta</taxon>
        <taxon>Tracheophyta</taxon>
        <taxon>Spermatophyta</taxon>
        <taxon>Magnoliopsida</taxon>
        <taxon>eudicotyledons</taxon>
        <taxon>Gunneridae</taxon>
        <taxon>Pentapetalae</taxon>
        <taxon>rosids</taxon>
        <taxon>fabids</taxon>
        <taxon>Malpighiales</taxon>
        <taxon>Passifloraceae</taxon>
        <taxon>Turnera</taxon>
    </lineage>
</organism>
<name>A0A9Q0F275_9ROSI</name>
<accession>A0A9Q0F275</accession>
<dbReference type="GO" id="GO:0043130">
    <property type="term" value="F:ubiquitin binding"/>
    <property type="evidence" value="ECO:0007669"/>
    <property type="project" value="TreeGrafter"/>
</dbReference>
<dbReference type="InterPro" id="IPR045218">
    <property type="entry name" value="DA1-like"/>
</dbReference>
<feature type="domain" description="Protein DA1-like" evidence="1">
    <location>
        <begin position="42"/>
        <end position="183"/>
    </location>
</feature>
<proteinExistence type="predicted"/>
<feature type="non-terminal residue" evidence="2">
    <location>
        <position position="1"/>
    </location>
</feature>
<dbReference type="PANTHER" id="PTHR24209:SF31">
    <property type="entry name" value="PROTEIN DA1-LIKE ISOFORM X1"/>
    <property type="match status" value="1"/>
</dbReference>
<evidence type="ECO:0000313" key="3">
    <source>
        <dbReference type="Proteomes" id="UP001141552"/>
    </source>
</evidence>
<protein>
    <recommendedName>
        <fullName evidence="1">Protein DA1-like domain-containing protein</fullName>
    </recommendedName>
</protein>
<dbReference type="Proteomes" id="UP001141552">
    <property type="component" value="Unassembled WGS sequence"/>
</dbReference>
<keyword evidence="3" id="KW-1185">Reference proteome</keyword>
<reference evidence="2" key="1">
    <citation type="submission" date="2022-02" db="EMBL/GenBank/DDBJ databases">
        <authorList>
            <person name="Henning P.M."/>
            <person name="McCubbin A.G."/>
            <person name="Shore J.S."/>
        </authorList>
    </citation>
    <scope>NUCLEOTIDE SEQUENCE</scope>
    <source>
        <strain evidence="2">F60SS</strain>
        <tissue evidence="2">Leaves</tissue>
    </source>
</reference>
<dbReference type="InterPro" id="IPR022087">
    <property type="entry name" value="DA1-like_dom"/>
</dbReference>
<comment type="caution">
    <text evidence="2">The sequence shown here is derived from an EMBL/GenBank/DDBJ whole genome shotgun (WGS) entry which is preliminary data.</text>
</comment>
<dbReference type="PANTHER" id="PTHR24209">
    <property type="entry name" value="PROTEIN DA1-RELATED 2"/>
    <property type="match status" value="1"/>
</dbReference>
<dbReference type="Pfam" id="PF12315">
    <property type="entry name" value="DA1-like"/>
    <property type="match status" value="1"/>
</dbReference>
<sequence length="241" mass="27564">EKCFKLDDGRNLCSECFQTSVLDTEKLKNIIREVQEFYMEEFNMIISLEFPILLVNRDEMKRVSRKSMCRSPFPRTDFLAPTLFWPCCFAGKVLSVQRCIVRDGNIEAQKTWKKSAKSRKTSMKLGICLLYGMSGLETATTLVLEIMHVWLLSKGVKPMEGEAVSGICQVVGHIWRERYKSSNLSDGGNSESDHRLLTLLEMRKMPRGIGFEKGMKAVEEYGLRFVLDEIVSKGKFPSTHT</sequence>
<dbReference type="AlphaFoldDB" id="A0A9Q0F275"/>
<evidence type="ECO:0000313" key="2">
    <source>
        <dbReference type="EMBL" id="KAJ4823549.1"/>
    </source>
</evidence>
<reference evidence="2" key="2">
    <citation type="journal article" date="2023" name="Plants (Basel)">
        <title>Annotation of the Turnera subulata (Passifloraceae) Draft Genome Reveals the S-Locus Evolved after the Divergence of Turneroideae from Passifloroideae in a Stepwise Manner.</title>
        <authorList>
            <person name="Henning P.M."/>
            <person name="Roalson E.H."/>
            <person name="Mir W."/>
            <person name="McCubbin A.G."/>
            <person name="Shore J.S."/>
        </authorList>
    </citation>
    <scope>NUCLEOTIDE SEQUENCE</scope>
    <source>
        <strain evidence="2">F60SS</strain>
    </source>
</reference>
<gene>
    <name evidence="2" type="ORF">Tsubulata_044755</name>
</gene>
<evidence type="ECO:0000259" key="1">
    <source>
        <dbReference type="Pfam" id="PF12315"/>
    </source>
</evidence>
<dbReference type="EMBL" id="JAKUCV010007420">
    <property type="protein sequence ID" value="KAJ4823549.1"/>
    <property type="molecule type" value="Genomic_DNA"/>
</dbReference>